<gene>
    <name evidence="3" type="ORF">BDV33DRAFT_182548</name>
</gene>
<evidence type="ECO:0000256" key="1">
    <source>
        <dbReference type="SAM" id="MobiDB-lite"/>
    </source>
</evidence>
<feature type="signal peptide" evidence="2">
    <location>
        <begin position="1"/>
        <end position="16"/>
    </location>
</feature>
<organism evidence="3 4">
    <name type="scientific">Aspergillus novoparasiticus</name>
    <dbReference type="NCBI Taxonomy" id="986946"/>
    <lineage>
        <taxon>Eukaryota</taxon>
        <taxon>Fungi</taxon>
        <taxon>Dikarya</taxon>
        <taxon>Ascomycota</taxon>
        <taxon>Pezizomycotina</taxon>
        <taxon>Eurotiomycetes</taxon>
        <taxon>Eurotiomycetidae</taxon>
        <taxon>Eurotiales</taxon>
        <taxon>Aspergillaceae</taxon>
        <taxon>Aspergillus</taxon>
        <taxon>Aspergillus subgen. Circumdati</taxon>
    </lineage>
</organism>
<dbReference type="Proteomes" id="UP000326799">
    <property type="component" value="Unassembled WGS sequence"/>
</dbReference>
<keyword evidence="4" id="KW-1185">Reference proteome</keyword>
<dbReference type="EMBL" id="ML733532">
    <property type="protein sequence ID" value="KAB8214551.1"/>
    <property type="molecule type" value="Genomic_DNA"/>
</dbReference>
<name>A0A5N6EAD5_9EURO</name>
<protein>
    <submittedName>
        <fullName evidence="3">Uncharacterized protein</fullName>
    </submittedName>
</protein>
<sequence>MIFLLCLLGAPGCISASVTFGLAVFVHGVVFSPHYYLPGIPTVLHPVQWPCQPGSHLNQEPSSPSDRDDPSSRSQFRSPREL</sequence>
<reference evidence="3 4" key="1">
    <citation type="submission" date="2019-04" db="EMBL/GenBank/DDBJ databases">
        <title>Fungal friends and foes A comparative genomics study of 23 Aspergillus species from section Flavi.</title>
        <authorList>
            <consortium name="DOE Joint Genome Institute"/>
            <person name="Kjaerbolling I."/>
            <person name="Vesth T.C."/>
            <person name="Frisvad J.C."/>
            <person name="Nybo J.L."/>
            <person name="Theobald S."/>
            <person name="Kildgaard S."/>
            <person name="Petersen T.I."/>
            <person name="Kuo A."/>
            <person name="Sato A."/>
            <person name="Lyhne E.K."/>
            <person name="Kogle M.E."/>
            <person name="Wiebenga A."/>
            <person name="Kun R.S."/>
            <person name="Lubbers R.J."/>
            <person name="Makela M.R."/>
            <person name="Barry K."/>
            <person name="Chovatia M."/>
            <person name="Clum A."/>
            <person name="Daum C."/>
            <person name="Haridas S."/>
            <person name="He G."/>
            <person name="LaButti K."/>
            <person name="Lipzen A."/>
            <person name="Mondo S."/>
            <person name="Pangilinan J."/>
            <person name="Riley R."/>
            <person name="Salamov A."/>
            <person name="Simmons B.A."/>
            <person name="Magnuson J.K."/>
            <person name="Henrissat B."/>
            <person name="Mortensen U.H."/>
            <person name="Larsen T.O."/>
            <person name="De vries R.P."/>
            <person name="Grigoriev I.V."/>
            <person name="Machida M."/>
            <person name="Baker S.E."/>
            <person name="Andersen M.R."/>
        </authorList>
    </citation>
    <scope>NUCLEOTIDE SEQUENCE [LARGE SCALE GENOMIC DNA]</scope>
    <source>
        <strain evidence="3 4">CBS 126849</strain>
    </source>
</reference>
<feature type="chain" id="PRO_5024854129" evidence="2">
    <location>
        <begin position="17"/>
        <end position="82"/>
    </location>
</feature>
<evidence type="ECO:0000256" key="2">
    <source>
        <dbReference type="SAM" id="SignalP"/>
    </source>
</evidence>
<feature type="compositionally biased region" description="Low complexity" evidence="1">
    <location>
        <begin position="72"/>
        <end position="82"/>
    </location>
</feature>
<keyword evidence="2" id="KW-0732">Signal</keyword>
<proteinExistence type="predicted"/>
<evidence type="ECO:0000313" key="3">
    <source>
        <dbReference type="EMBL" id="KAB8214551.1"/>
    </source>
</evidence>
<feature type="region of interest" description="Disordered" evidence="1">
    <location>
        <begin position="54"/>
        <end position="82"/>
    </location>
</feature>
<evidence type="ECO:0000313" key="4">
    <source>
        <dbReference type="Proteomes" id="UP000326799"/>
    </source>
</evidence>
<accession>A0A5N6EAD5</accession>
<dbReference type="AlphaFoldDB" id="A0A5N6EAD5"/>